<comment type="caution">
    <text evidence="1">The sequence shown here is derived from an EMBL/GenBank/DDBJ whole genome shotgun (WGS) entry which is preliminary data.</text>
</comment>
<keyword evidence="2" id="KW-1185">Reference proteome</keyword>
<name>A0A363CX79_9BACT</name>
<reference evidence="1 2" key="1">
    <citation type="submission" date="2017-02" db="EMBL/GenBank/DDBJ databases">
        <title>Arcobacter caeni sp. nov, a new Arcobacter species isolated from reclaimed water.</title>
        <authorList>
            <person name="Figueras M.J."/>
            <person name="Perez-Cataluna A."/>
            <person name="Salas-Masso N."/>
        </authorList>
    </citation>
    <scope>NUCLEOTIDE SEQUENCE [LARGE SCALE GENOMIC DNA]</scope>
    <source>
        <strain evidence="1 2">RW17-10</strain>
    </source>
</reference>
<proteinExistence type="predicted"/>
<dbReference type="InterPro" id="IPR010664">
    <property type="entry name" value="LipoPS_assembly_LptC-rel"/>
</dbReference>
<dbReference type="OrthoDB" id="5348970at2"/>
<dbReference type="Proteomes" id="UP000251135">
    <property type="component" value="Unassembled WGS sequence"/>
</dbReference>
<dbReference type="EMBL" id="MUXE01000016">
    <property type="protein sequence ID" value="PUE63652.1"/>
    <property type="molecule type" value="Genomic_DNA"/>
</dbReference>
<organism evidence="1 2">
    <name type="scientific">Arcobacter caeni</name>
    <dbReference type="NCBI Taxonomy" id="1912877"/>
    <lineage>
        <taxon>Bacteria</taxon>
        <taxon>Pseudomonadati</taxon>
        <taxon>Campylobacterota</taxon>
        <taxon>Epsilonproteobacteria</taxon>
        <taxon>Campylobacterales</taxon>
        <taxon>Arcobacteraceae</taxon>
        <taxon>Arcobacter</taxon>
    </lineage>
</organism>
<gene>
    <name evidence="1" type="ORF">B0174_10075</name>
</gene>
<dbReference type="RefSeq" id="WP_108560316.1">
    <property type="nucleotide sequence ID" value="NZ_MUXE01000016.1"/>
</dbReference>
<accession>A0A363CX79</accession>
<sequence length="177" mass="20872">MAIKIFTFLLLILSVGYYFVPVENIKKDELDKDMPLVIFESSFMYTINEESINRIVYATHAIKYKDRDEMYNADIILKNTDETKDFKSEKLKAKLIIKNGNEYTLIDNVKYTRDDFMKLNTNELFYNDITKIATNTKPFDAVYNKHFLKGDTIYLDVNNDFVKANNTHFEIDVIKKN</sequence>
<dbReference type="AlphaFoldDB" id="A0A363CX79"/>
<evidence type="ECO:0000313" key="1">
    <source>
        <dbReference type="EMBL" id="PUE63652.1"/>
    </source>
</evidence>
<dbReference type="Pfam" id="PF06835">
    <property type="entry name" value="LptC"/>
    <property type="match status" value="1"/>
</dbReference>
<evidence type="ECO:0008006" key="3">
    <source>
        <dbReference type="Google" id="ProtNLM"/>
    </source>
</evidence>
<protein>
    <recommendedName>
        <fullName evidence="3">LPS export ABC transporter periplasmic protein LptC</fullName>
    </recommendedName>
</protein>
<evidence type="ECO:0000313" key="2">
    <source>
        <dbReference type="Proteomes" id="UP000251135"/>
    </source>
</evidence>